<dbReference type="OrthoDB" id="6783748at2759"/>
<dbReference type="InterPro" id="IPR053134">
    <property type="entry name" value="RNA-dir_DNA_polymerase"/>
</dbReference>
<organism evidence="1 2">
    <name type="scientific">Eumeta variegata</name>
    <name type="common">Bagworm moth</name>
    <name type="synonym">Eumeta japonica</name>
    <dbReference type="NCBI Taxonomy" id="151549"/>
    <lineage>
        <taxon>Eukaryota</taxon>
        <taxon>Metazoa</taxon>
        <taxon>Ecdysozoa</taxon>
        <taxon>Arthropoda</taxon>
        <taxon>Hexapoda</taxon>
        <taxon>Insecta</taxon>
        <taxon>Pterygota</taxon>
        <taxon>Neoptera</taxon>
        <taxon>Endopterygota</taxon>
        <taxon>Lepidoptera</taxon>
        <taxon>Glossata</taxon>
        <taxon>Ditrysia</taxon>
        <taxon>Tineoidea</taxon>
        <taxon>Psychidae</taxon>
        <taxon>Oiketicinae</taxon>
        <taxon>Eumeta</taxon>
    </lineage>
</organism>
<dbReference type="STRING" id="151549.A0A4C1YHD0"/>
<dbReference type="InterPro" id="IPR043502">
    <property type="entry name" value="DNA/RNA_pol_sf"/>
</dbReference>
<name>A0A4C1YHD0_EUMVA</name>
<gene>
    <name evidence="1" type="ORF">EVAR_57216_1</name>
</gene>
<evidence type="ECO:0000313" key="2">
    <source>
        <dbReference type="Proteomes" id="UP000299102"/>
    </source>
</evidence>
<accession>A0A4C1YHD0</accession>
<dbReference type="PANTHER" id="PTHR24559">
    <property type="entry name" value="TRANSPOSON TY3-I GAG-POL POLYPROTEIN"/>
    <property type="match status" value="1"/>
</dbReference>
<keyword evidence="2" id="KW-1185">Reference proteome</keyword>
<dbReference type="AlphaFoldDB" id="A0A4C1YHD0"/>
<evidence type="ECO:0000313" key="1">
    <source>
        <dbReference type="EMBL" id="GBP75478.1"/>
    </source>
</evidence>
<reference evidence="1 2" key="1">
    <citation type="journal article" date="2019" name="Commun. Biol.">
        <title>The bagworm genome reveals a unique fibroin gene that provides high tensile strength.</title>
        <authorList>
            <person name="Kono N."/>
            <person name="Nakamura H."/>
            <person name="Ohtoshi R."/>
            <person name="Tomita M."/>
            <person name="Numata K."/>
            <person name="Arakawa K."/>
        </authorList>
    </citation>
    <scope>NUCLEOTIDE SEQUENCE [LARGE SCALE GENOMIC DNA]</scope>
</reference>
<dbReference type="GO" id="GO:0071897">
    <property type="term" value="P:DNA biosynthetic process"/>
    <property type="evidence" value="ECO:0007669"/>
    <property type="project" value="UniProtKB-ARBA"/>
</dbReference>
<dbReference type="Gene3D" id="3.10.10.10">
    <property type="entry name" value="HIV Type 1 Reverse Transcriptase, subunit A, domain 1"/>
    <property type="match status" value="1"/>
</dbReference>
<dbReference type="SUPFAM" id="SSF56672">
    <property type="entry name" value="DNA/RNA polymerases"/>
    <property type="match status" value="1"/>
</dbReference>
<dbReference type="PANTHER" id="PTHR24559:SF444">
    <property type="entry name" value="REVERSE TRANSCRIPTASE DOMAIN-CONTAINING PROTEIN"/>
    <property type="match status" value="1"/>
</dbReference>
<comment type="caution">
    <text evidence="1">The sequence shown here is derived from an EMBL/GenBank/DDBJ whole genome shotgun (WGS) entry which is preliminary data.</text>
</comment>
<evidence type="ECO:0008006" key="3">
    <source>
        <dbReference type="Google" id="ProtNLM"/>
    </source>
</evidence>
<sequence>MQEPIAFSSCRLSQGRRESLKAEIEKLFDADIIEESESPWSSNVVLVPKEDRNFRLCVDCWKLNAVMKFNEFVLPRIEDILYTPKSSIYMITLDLQSGYWRISIVLED</sequence>
<protein>
    <recommendedName>
        <fullName evidence="3">Transposon Ty3-I Gag-Pol polyprotein</fullName>
    </recommendedName>
</protein>
<proteinExistence type="predicted"/>
<dbReference type="Proteomes" id="UP000299102">
    <property type="component" value="Unassembled WGS sequence"/>
</dbReference>
<dbReference type="EMBL" id="BGZK01001250">
    <property type="protein sequence ID" value="GBP75478.1"/>
    <property type="molecule type" value="Genomic_DNA"/>
</dbReference>